<dbReference type="EMBL" id="QXJM01000039">
    <property type="protein sequence ID" value="RIE02498.1"/>
    <property type="molecule type" value="Genomic_DNA"/>
</dbReference>
<accession>A0A398CP17</accession>
<comment type="caution">
    <text evidence="2">The sequence shown here is derived from an EMBL/GenBank/DDBJ whole genome shotgun (WGS) entry which is preliminary data.</text>
</comment>
<protein>
    <submittedName>
        <fullName evidence="2">Uncharacterized protein</fullName>
    </submittedName>
</protein>
<organism evidence="2 3">
    <name type="scientific">Cohnella faecalis</name>
    <dbReference type="NCBI Taxonomy" id="2315694"/>
    <lineage>
        <taxon>Bacteria</taxon>
        <taxon>Bacillati</taxon>
        <taxon>Bacillota</taxon>
        <taxon>Bacilli</taxon>
        <taxon>Bacillales</taxon>
        <taxon>Paenibacillaceae</taxon>
        <taxon>Cohnella</taxon>
    </lineage>
</organism>
<reference evidence="2 3" key="1">
    <citation type="submission" date="2018-09" db="EMBL/GenBank/DDBJ databases">
        <title>Cohnella cavernae sp. nov., isolated from a karst cave.</title>
        <authorList>
            <person name="Zhu H."/>
        </authorList>
    </citation>
    <scope>NUCLEOTIDE SEQUENCE [LARGE SCALE GENOMIC DNA]</scope>
    <source>
        <strain evidence="2 3">K2E09-144</strain>
    </source>
</reference>
<feature type="compositionally biased region" description="Acidic residues" evidence="1">
    <location>
        <begin position="766"/>
        <end position="782"/>
    </location>
</feature>
<dbReference type="OrthoDB" id="9768066at2"/>
<gene>
    <name evidence="2" type="ORF">D3H35_17555</name>
</gene>
<dbReference type="RefSeq" id="WP_119150537.1">
    <property type="nucleotide sequence ID" value="NZ_JBHSOV010000029.1"/>
</dbReference>
<dbReference type="InterPro" id="IPR043737">
    <property type="entry name" value="DUF5682"/>
</dbReference>
<evidence type="ECO:0000313" key="2">
    <source>
        <dbReference type="EMBL" id="RIE02498.1"/>
    </source>
</evidence>
<dbReference type="Proteomes" id="UP000266340">
    <property type="component" value="Unassembled WGS sequence"/>
</dbReference>
<proteinExistence type="predicted"/>
<evidence type="ECO:0000313" key="3">
    <source>
        <dbReference type="Proteomes" id="UP000266340"/>
    </source>
</evidence>
<name>A0A398CP17_9BACL</name>
<dbReference type="AlphaFoldDB" id="A0A398CP17"/>
<sequence length="782" mass="87769">MAEPIQRLPGNERLTGDSGEVRVFGIRHLSPSGAYHLTEFLDAVRPSAILVEGPSDASGLISQIVSKGVVPPIALLAYTSQLPVRTLLYPFADYSPEYQAFRWADRHGAACEFIDLPSGNALALHGLTSEEDSESRAEDRQQYAFRQRELYRRIAELSEEPDYEAYWERQFEHNSGDQAYRETISVFSVRMRELTEQDELAFNPQGAAYNEIREAYMRRRIQETLEAGHAPGDVVVVTGAHHASVLTGTNHVMTDRELAALSFTDTRLTLMPYTYYKLSSHSGYGAGNQAPAYFQLFWECLREGRLPELPNRYLSNLAARLRERGTYRSTASVIEAVRMAEALASLRSGSQPTWQDLRDAAVVCLGGGELSVIAEALARVDIGTVIGRLPEGVSQTPIQDDLARELRRLKLEKYKSPVAQSLELDLRENRRVQSESAAYLDLNRSILLHRLEILDIRFARKLPVRQDAASWAEHWTLQWSPETEIQAVESTLKGETLEVAAAYVIHERLLSISHIGEASRLIRAACLCDLPKAMNDAKRLLQTLAVDAGSFEHVAEAAFELSTIIRFSSIRKHETESLVPLLRQLFLRGALSVNEAANCNDDAAAPVLSAVRMLHALAQEHDGEVDGDVWLRELNRLATRDDRNPKLSGFSFAILLEQDAWAGEEVAREVSRRLSPGIPADLGAGWFEGLSMRNRYALLSRPLLWEHLDAYIQSLEDEQFRRSLVYLRRAFSAFEPRDKAAVADLLGGLWGAEDSSLHLQRPLSEEEKESLDELNDFDFEDL</sequence>
<feature type="region of interest" description="Disordered" evidence="1">
    <location>
        <begin position="761"/>
        <end position="782"/>
    </location>
</feature>
<dbReference type="Pfam" id="PF18934">
    <property type="entry name" value="DUF5682"/>
    <property type="match status" value="1"/>
</dbReference>
<keyword evidence="3" id="KW-1185">Reference proteome</keyword>
<evidence type="ECO:0000256" key="1">
    <source>
        <dbReference type="SAM" id="MobiDB-lite"/>
    </source>
</evidence>